<evidence type="ECO:0000256" key="3">
    <source>
        <dbReference type="ARBA" id="ARBA00022676"/>
    </source>
</evidence>
<organism evidence="9 10">
    <name type="scientific">Pogona vitticeps</name>
    <name type="common">central bearded dragon</name>
    <dbReference type="NCBI Taxonomy" id="103695"/>
    <lineage>
        <taxon>Eukaryota</taxon>
        <taxon>Metazoa</taxon>
        <taxon>Chordata</taxon>
        <taxon>Craniata</taxon>
        <taxon>Vertebrata</taxon>
        <taxon>Euteleostomi</taxon>
        <taxon>Lepidosauria</taxon>
        <taxon>Squamata</taxon>
        <taxon>Bifurcata</taxon>
        <taxon>Unidentata</taxon>
        <taxon>Episquamata</taxon>
        <taxon>Toxicofera</taxon>
        <taxon>Iguania</taxon>
        <taxon>Acrodonta</taxon>
        <taxon>Agamidae</taxon>
        <taxon>Amphibolurinae</taxon>
        <taxon>Pogona</taxon>
    </lineage>
</organism>
<dbReference type="GeneID" id="110082929"/>
<keyword evidence="5 8" id="KW-0812">Transmembrane</keyword>
<dbReference type="InterPro" id="IPR008166">
    <property type="entry name" value="Glyco_transf_92"/>
</dbReference>
<protein>
    <recommendedName>
        <fullName evidence="8">Glycosyltransferase family 92 protein</fullName>
        <ecNumber evidence="8">2.4.1.-</ecNumber>
    </recommendedName>
</protein>
<evidence type="ECO:0000256" key="8">
    <source>
        <dbReference type="RuleBase" id="RU366017"/>
    </source>
</evidence>
<dbReference type="EC" id="2.4.1.-" evidence="8"/>
<keyword evidence="6 8" id="KW-1133">Transmembrane helix</keyword>
<dbReference type="Pfam" id="PF01697">
    <property type="entry name" value="Glyco_transf_92"/>
    <property type="match status" value="1"/>
</dbReference>
<dbReference type="RefSeq" id="XP_072841280.1">
    <property type="nucleotide sequence ID" value="XM_072985179.1"/>
</dbReference>
<evidence type="ECO:0000256" key="6">
    <source>
        <dbReference type="ARBA" id="ARBA00022989"/>
    </source>
</evidence>
<sequence length="448" mass="52485">MPRCRKRSIFVISPFLIILFVLCFELHYWAMQPSNKVKWPTNPCPHKVVTDTITALKYSHTFIVSSYQDNREQNLTRVIAIVNYKKVQDLYCWFCCSHNRRISIIRAAVDIHSERFELPFGSADIVCLEPQNCSPNYVSVHSSSKGNIEELPQFEIRNRVHSTQFSAEFTVCLSVMVENHSNVLQFLQSMEMYKILGAQKVVIYMSSYNQSVEEFLKFYVAEGTVEIIPWPITSYIKFSSFWSSSPQWHNGKTTVLNDCIYRNMYRSRYVVLNDIDEIILPTKHLNWKTMMNSLENQNPETGIYFFESHFFPQSVLSSIDRFNVPLWKTVPGVNILQHIYKVPNRIWLNNPRKMIVNPRKVIQTSIHSVLKGYGRTMEVPKDIAILYTCRAHNRKDISDGYLIRDPAIWRFNASLISNVNEMLTKKMFYKSFKFTWKTLIKTIASILK</sequence>
<comment type="similarity">
    <text evidence="2 8">Belongs to the glycosyltransferase 92 family.</text>
</comment>
<evidence type="ECO:0000256" key="1">
    <source>
        <dbReference type="ARBA" id="ARBA00004167"/>
    </source>
</evidence>
<evidence type="ECO:0000313" key="10">
    <source>
        <dbReference type="RefSeq" id="XP_072841280.1"/>
    </source>
</evidence>
<dbReference type="PANTHER" id="PTHR21461">
    <property type="entry name" value="GLYCOSYLTRANSFERASE FAMILY 92 PROTEIN"/>
    <property type="match status" value="1"/>
</dbReference>
<reference evidence="10" key="1">
    <citation type="submission" date="2025-08" db="UniProtKB">
        <authorList>
            <consortium name="RefSeq"/>
        </authorList>
    </citation>
    <scope>IDENTIFICATION</scope>
</reference>
<keyword evidence="7 8" id="KW-0472">Membrane</keyword>
<evidence type="ECO:0000256" key="4">
    <source>
        <dbReference type="ARBA" id="ARBA00022679"/>
    </source>
</evidence>
<feature type="transmembrane region" description="Helical" evidence="8">
    <location>
        <begin position="9"/>
        <end position="30"/>
    </location>
</feature>
<evidence type="ECO:0000256" key="2">
    <source>
        <dbReference type="ARBA" id="ARBA00007647"/>
    </source>
</evidence>
<accession>A0ABM5F7A6</accession>
<keyword evidence="9" id="KW-1185">Reference proteome</keyword>
<evidence type="ECO:0000313" key="9">
    <source>
        <dbReference type="Proteomes" id="UP001652642"/>
    </source>
</evidence>
<keyword evidence="4 8" id="KW-0808">Transferase</keyword>
<dbReference type="PANTHER" id="PTHR21461:SF69">
    <property type="entry name" value="GLYCOSYLTRANSFERASE FAMILY 92 PROTEIN"/>
    <property type="match status" value="1"/>
</dbReference>
<gene>
    <name evidence="10" type="primary">LOC110082929</name>
</gene>
<keyword evidence="3 8" id="KW-0328">Glycosyltransferase</keyword>
<comment type="subcellular location">
    <subcellularLocation>
        <location evidence="1">Membrane</location>
        <topology evidence="1">Single-pass membrane protein</topology>
    </subcellularLocation>
</comment>
<evidence type="ECO:0000256" key="5">
    <source>
        <dbReference type="ARBA" id="ARBA00022692"/>
    </source>
</evidence>
<evidence type="ECO:0000256" key="7">
    <source>
        <dbReference type="ARBA" id="ARBA00023136"/>
    </source>
</evidence>
<name>A0ABM5F7A6_9SAUR</name>
<proteinExistence type="inferred from homology"/>
<dbReference type="Proteomes" id="UP001652642">
    <property type="component" value="Chromosome Z"/>
</dbReference>